<evidence type="ECO:0000313" key="1">
    <source>
        <dbReference type="EMBL" id="JAH98267.1"/>
    </source>
</evidence>
<sequence length="96" mass="11120">MYVVNTELQPAKIRTDCSSSTFELDKSLESDKQFEHGRLFICVPKILLSLYKLIFLSQIESSSQKVQQCLLLYIGILISQRLFNISTTSLIYNYYV</sequence>
<dbReference type="EMBL" id="GBXM01010310">
    <property type="protein sequence ID" value="JAH98267.1"/>
    <property type="molecule type" value="Transcribed_RNA"/>
</dbReference>
<organism evidence="1">
    <name type="scientific">Anguilla anguilla</name>
    <name type="common">European freshwater eel</name>
    <name type="synonym">Muraena anguilla</name>
    <dbReference type="NCBI Taxonomy" id="7936"/>
    <lineage>
        <taxon>Eukaryota</taxon>
        <taxon>Metazoa</taxon>
        <taxon>Chordata</taxon>
        <taxon>Craniata</taxon>
        <taxon>Vertebrata</taxon>
        <taxon>Euteleostomi</taxon>
        <taxon>Actinopterygii</taxon>
        <taxon>Neopterygii</taxon>
        <taxon>Teleostei</taxon>
        <taxon>Anguilliformes</taxon>
        <taxon>Anguillidae</taxon>
        <taxon>Anguilla</taxon>
    </lineage>
</organism>
<proteinExistence type="predicted"/>
<reference evidence="1" key="1">
    <citation type="submission" date="2014-11" db="EMBL/GenBank/DDBJ databases">
        <authorList>
            <person name="Amaro Gonzalez C."/>
        </authorList>
    </citation>
    <scope>NUCLEOTIDE SEQUENCE</scope>
</reference>
<accession>A0A0E9X6D1</accession>
<dbReference type="AlphaFoldDB" id="A0A0E9X6D1"/>
<protein>
    <submittedName>
        <fullName evidence="1">Uncharacterized protein</fullName>
    </submittedName>
</protein>
<name>A0A0E9X6D1_ANGAN</name>
<reference evidence="1" key="2">
    <citation type="journal article" date="2015" name="Fish Shellfish Immunol.">
        <title>Early steps in the European eel (Anguilla anguilla)-Vibrio vulnificus interaction in the gills: Role of the RtxA13 toxin.</title>
        <authorList>
            <person name="Callol A."/>
            <person name="Pajuelo D."/>
            <person name="Ebbesson L."/>
            <person name="Teles M."/>
            <person name="MacKenzie S."/>
            <person name="Amaro C."/>
        </authorList>
    </citation>
    <scope>NUCLEOTIDE SEQUENCE</scope>
</reference>